<evidence type="ECO:0000313" key="1">
    <source>
        <dbReference type="EMBL" id="KAI3377454.1"/>
    </source>
</evidence>
<proteinExistence type="predicted"/>
<sequence length="247" mass="28144">MDDDQQLKGHISIQKGISFPPMQKCSCCTPSKFHCPFCLPNLFKPTKYSKARIHLDNHTKKAVSFGDYTIHRCGLGCRKQTHFHCMYCTSTLLKKKDFTNHLLFCQLAQQRIAIKLSKQQAAVTRRVQIEGMIAPSLTPGDSDLPLFKIESNKDSDDKTGILDSGEQSGQSVTPIIFKSNKCEAGGMNMEPRSSKCDRTVQTNTEKPQDCDEFYFMKLVKMFKKLSPQKQADVRMKIERLLFEAEFE</sequence>
<reference evidence="1" key="1">
    <citation type="submission" date="2022-04" db="EMBL/GenBank/DDBJ databases">
        <title>Jade perch genome.</title>
        <authorList>
            <person name="Chao B."/>
        </authorList>
    </citation>
    <scope>NUCLEOTIDE SEQUENCE</scope>
    <source>
        <strain evidence="1">CB-2022</strain>
    </source>
</reference>
<keyword evidence="2" id="KW-1185">Reference proteome</keyword>
<gene>
    <name evidence="1" type="ORF">L3Q82_008630</name>
</gene>
<dbReference type="Proteomes" id="UP000831701">
    <property type="component" value="Chromosome 1"/>
</dbReference>
<name>A0ACB8XCG8_9TELE</name>
<organism evidence="1 2">
    <name type="scientific">Scortum barcoo</name>
    <name type="common">barcoo grunter</name>
    <dbReference type="NCBI Taxonomy" id="214431"/>
    <lineage>
        <taxon>Eukaryota</taxon>
        <taxon>Metazoa</taxon>
        <taxon>Chordata</taxon>
        <taxon>Craniata</taxon>
        <taxon>Vertebrata</taxon>
        <taxon>Euteleostomi</taxon>
        <taxon>Actinopterygii</taxon>
        <taxon>Neopterygii</taxon>
        <taxon>Teleostei</taxon>
        <taxon>Neoteleostei</taxon>
        <taxon>Acanthomorphata</taxon>
        <taxon>Eupercaria</taxon>
        <taxon>Centrarchiformes</taxon>
        <taxon>Terapontoidei</taxon>
        <taxon>Terapontidae</taxon>
        <taxon>Scortum</taxon>
    </lineage>
</organism>
<dbReference type="EMBL" id="CM041531">
    <property type="protein sequence ID" value="KAI3377454.1"/>
    <property type="molecule type" value="Genomic_DNA"/>
</dbReference>
<comment type="caution">
    <text evidence="1">The sequence shown here is derived from an EMBL/GenBank/DDBJ whole genome shotgun (WGS) entry which is preliminary data.</text>
</comment>
<accession>A0ACB8XCG8</accession>
<evidence type="ECO:0000313" key="2">
    <source>
        <dbReference type="Proteomes" id="UP000831701"/>
    </source>
</evidence>
<protein>
    <submittedName>
        <fullName evidence="1">Uncharacterized protein</fullName>
    </submittedName>
</protein>